<evidence type="ECO:0000313" key="1">
    <source>
        <dbReference type="EMBL" id="RPE05605.1"/>
    </source>
</evidence>
<dbReference type="AlphaFoldDB" id="A0A3N4PBX5"/>
<proteinExistence type="predicted"/>
<dbReference type="RefSeq" id="WP_123849250.1">
    <property type="nucleotide sequence ID" value="NZ_RPDH01000003.1"/>
</dbReference>
<accession>A0A3N4PBX5</accession>
<evidence type="ECO:0000313" key="2">
    <source>
        <dbReference type="Proteomes" id="UP000278351"/>
    </source>
</evidence>
<protein>
    <submittedName>
        <fullName evidence="1">Uncharacterized protein</fullName>
    </submittedName>
</protein>
<comment type="caution">
    <text evidence="1">The sequence shown here is derived from an EMBL/GenBank/DDBJ whole genome shotgun (WGS) entry which is preliminary data.</text>
</comment>
<dbReference type="OrthoDB" id="670036at2"/>
<organism evidence="1 2">
    <name type="scientific">Chitinophaga lutea</name>
    <dbReference type="NCBI Taxonomy" id="2488634"/>
    <lineage>
        <taxon>Bacteria</taxon>
        <taxon>Pseudomonadati</taxon>
        <taxon>Bacteroidota</taxon>
        <taxon>Chitinophagia</taxon>
        <taxon>Chitinophagales</taxon>
        <taxon>Chitinophagaceae</taxon>
        <taxon>Chitinophaga</taxon>
    </lineage>
</organism>
<keyword evidence="2" id="KW-1185">Reference proteome</keyword>
<name>A0A3N4PBX5_9BACT</name>
<reference evidence="1 2" key="1">
    <citation type="submission" date="2018-11" db="EMBL/GenBank/DDBJ databases">
        <title>Chitinophaga lutea sp.nov., isolate from arsenic contaminated soil.</title>
        <authorList>
            <person name="Zong Y."/>
        </authorList>
    </citation>
    <scope>NUCLEOTIDE SEQUENCE [LARGE SCALE GENOMIC DNA]</scope>
    <source>
        <strain evidence="1 2">ZY74</strain>
    </source>
</reference>
<sequence>MKYLPVALTIIAFAVSCTKKHDPPPPENPGAVSVRLQLSGDFTVTETGLPMGRKASSGTAYTKTLRDSTVYAVIVYRPNGGFYYDIFSSGLFNQRDSITLLLPKTGTAKISAFALKRGSSEGLFYTMQNGLQAFPYPLQTVMNNQMDSLHRSLQTRQWDTLSSLQVVDPANMAQPLPFADLPELDAYHGSTIFSVTNMAPTLTLPMRRLAFGLKLEAVNFTSGKLVIEFPQQYGPTAKTVTPADINTTQFIHSSDYFKYADNPQQHGMTVRIRWVKTDGSSVTLGEKVIMVKRNILTKLQVTIPGPGKTSAPAGITVTDSALSF</sequence>
<dbReference type="PROSITE" id="PS51257">
    <property type="entry name" value="PROKAR_LIPOPROTEIN"/>
    <property type="match status" value="1"/>
</dbReference>
<dbReference type="EMBL" id="RPDH01000003">
    <property type="protein sequence ID" value="RPE05605.1"/>
    <property type="molecule type" value="Genomic_DNA"/>
</dbReference>
<gene>
    <name evidence="1" type="ORF">EGT74_24825</name>
</gene>
<dbReference type="Proteomes" id="UP000278351">
    <property type="component" value="Unassembled WGS sequence"/>
</dbReference>